<keyword evidence="3" id="KW-0804">Transcription</keyword>
<keyword evidence="1" id="KW-0805">Transcription regulation</keyword>
<dbReference type="Gene3D" id="1.10.10.10">
    <property type="entry name" value="Winged helix-like DNA-binding domain superfamily/Winged helix DNA-binding domain"/>
    <property type="match status" value="2"/>
</dbReference>
<dbReference type="CDD" id="cd07377">
    <property type="entry name" value="WHTH_GntR"/>
    <property type="match status" value="1"/>
</dbReference>
<gene>
    <name evidence="6" type="ORF">HTY61_04060</name>
</gene>
<evidence type="ECO:0000256" key="4">
    <source>
        <dbReference type="SAM" id="MobiDB-lite"/>
    </source>
</evidence>
<dbReference type="PROSITE" id="PS50949">
    <property type="entry name" value="HTH_GNTR"/>
    <property type="match status" value="2"/>
</dbReference>
<keyword evidence="7" id="KW-1185">Reference proteome</keyword>
<dbReference type="SUPFAM" id="SSF48008">
    <property type="entry name" value="GntR ligand-binding domain-like"/>
    <property type="match status" value="1"/>
</dbReference>
<dbReference type="InterPro" id="IPR036388">
    <property type="entry name" value="WH-like_DNA-bd_sf"/>
</dbReference>
<dbReference type="GO" id="GO:0003700">
    <property type="term" value="F:DNA-binding transcription factor activity"/>
    <property type="evidence" value="ECO:0007669"/>
    <property type="project" value="InterPro"/>
</dbReference>
<dbReference type="InterPro" id="IPR000524">
    <property type="entry name" value="Tscrpt_reg_HTH_GntR"/>
</dbReference>
<dbReference type="SUPFAM" id="SSF46785">
    <property type="entry name" value="Winged helix' DNA-binding domain"/>
    <property type="match status" value="2"/>
</dbReference>
<reference evidence="6 7" key="1">
    <citation type="submission" date="2020-06" db="EMBL/GenBank/DDBJ databases">
        <title>Oricola thermophila sp. nov. isolated from a tidal sediments.</title>
        <authorList>
            <person name="Kwon K.K."/>
            <person name="Yang S.-H."/>
            <person name="Park M.-J."/>
        </authorList>
    </citation>
    <scope>NUCLEOTIDE SEQUENCE [LARGE SCALE GENOMIC DNA]</scope>
    <source>
        <strain evidence="6 7">MEBiC13590</strain>
    </source>
</reference>
<evidence type="ECO:0000256" key="1">
    <source>
        <dbReference type="ARBA" id="ARBA00023015"/>
    </source>
</evidence>
<name>A0A6N1V9U2_9HYPH</name>
<dbReference type="GO" id="GO:0003677">
    <property type="term" value="F:DNA binding"/>
    <property type="evidence" value="ECO:0007669"/>
    <property type="project" value="UniProtKB-KW"/>
</dbReference>
<dbReference type="InterPro" id="IPR011711">
    <property type="entry name" value="GntR_C"/>
</dbReference>
<proteinExistence type="predicted"/>
<dbReference type="PANTHER" id="PTHR43537">
    <property type="entry name" value="TRANSCRIPTIONAL REGULATOR, GNTR FAMILY"/>
    <property type="match status" value="1"/>
</dbReference>
<dbReference type="PANTHER" id="PTHR43537:SF5">
    <property type="entry name" value="UXU OPERON TRANSCRIPTIONAL REGULATOR"/>
    <property type="match status" value="1"/>
</dbReference>
<organism evidence="6 7">
    <name type="scientific">Oricola thermophila</name>
    <dbReference type="NCBI Taxonomy" id="2742145"/>
    <lineage>
        <taxon>Bacteria</taxon>
        <taxon>Pseudomonadati</taxon>
        <taxon>Pseudomonadota</taxon>
        <taxon>Alphaproteobacteria</taxon>
        <taxon>Hyphomicrobiales</taxon>
        <taxon>Ahrensiaceae</taxon>
        <taxon>Oricola</taxon>
    </lineage>
</organism>
<dbReference type="SMART" id="SM00345">
    <property type="entry name" value="HTH_GNTR"/>
    <property type="match status" value="2"/>
</dbReference>
<evidence type="ECO:0000256" key="3">
    <source>
        <dbReference type="ARBA" id="ARBA00023163"/>
    </source>
</evidence>
<dbReference type="Proteomes" id="UP000509367">
    <property type="component" value="Chromosome"/>
</dbReference>
<dbReference type="Pfam" id="PF00392">
    <property type="entry name" value="GntR"/>
    <property type="match status" value="1"/>
</dbReference>
<dbReference type="KEGG" id="orm:HTY61_04060"/>
<dbReference type="SMART" id="SM00895">
    <property type="entry name" value="FCD"/>
    <property type="match status" value="1"/>
</dbReference>
<evidence type="ECO:0000259" key="5">
    <source>
        <dbReference type="PROSITE" id="PS50949"/>
    </source>
</evidence>
<feature type="region of interest" description="Disordered" evidence="4">
    <location>
        <begin position="1"/>
        <end position="28"/>
    </location>
</feature>
<evidence type="ECO:0000313" key="6">
    <source>
        <dbReference type="EMBL" id="QKV17700.1"/>
    </source>
</evidence>
<dbReference type="EMBL" id="CP054836">
    <property type="protein sequence ID" value="QKV17700.1"/>
    <property type="molecule type" value="Genomic_DNA"/>
</dbReference>
<dbReference type="InterPro" id="IPR036390">
    <property type="entry name" value="WH_DNA-bd_sf"/>
</dbReference>
<keyword evidence="2" id="KW-0238">DNA-binding</keyword>
<feature type="domain" description="HTH gntR-type" evidence="5">
    <location>
        <begin position="123"/>
        <end position="190"/>
    </location>
</feature>
<feature type="domain" description="HTH gntR-type" evidence="5">
    <location>
        <begin position="33"/>
        <end position="100"/>
    </location>
</feature>
<protein>
    <submittedName>
        <fullName evidence="6">GntR family transcriptional regulator</fullName>
    </submittedName>
</protein>
<evidence type="ECO:0000256" key="2">
    <source>
        <dbReference type="ARBA" id="ARBA00023125"/>
    </source>
</evidence>
<sequence>MELTGQGRKAVENPAASRKSSEAAQSGAPGRAVPLYRKAFGILAARIQGGEIAAGARLQESQIASQFGISRAPARHALALLEKHGLVAKLAGRGYRVRADAVEKAAVAAADLARLDETTLTSAPSWEQIYGEIESEIVARIPFGSWRIREADLARHYGVSRTVSRDVLGRLQQRGVVQKDERSHWFAPELTPGYVAELYELRWTLEPLALTKAASRIPPALLAQMRRRLTEAMDDPAAVDGAVLDMLEEDLHIRLLRHCSNRALMQAITLPQSLLIAHKFLYRWTKRMFLPEPFLPEHADILDRLVAGDVAGAADALENHLRMSLDRAVSRVEAVATGFEPDHLSYLQPIS</sequence>
<accession>A0A6N1V9U2</accession>
<dbReference type="InterPro" id="IPR008920">
    <property type="entry name" value="TF_FadR/GntR_C"/>
</dbReference>
<dbReference type="AlphaFoldDB" id="A0A6N1V9U2"/>
<evidence type="ECO:0000313" key="7">
    <source>
        <dbReference type="Proteomes" id="UP000509367"/>
    </source>
</evidence>
<dbReference type="RefSeq" id="WP_175275597.1">
    <property type="nucleotide sequence ID" value="NZ_CP054836.1"/>
</dbReference>
<dbReference type="Gene3D" id="1.20.120.530">
    <property type="entry name" value="GntR ligand-binding domain-like"/>
    <property type="match status" value="1"/>
</dbReference>
<dbReference type="Pfam" id="PF07729">
    <property type="entry name" value="FCD"/>
    <property type="match status" value="1"/>
</dbReference>